<protein>
    <submittedName>
        <fullName evidence="4">Uncharacterized protein</fullName>
    </submittedName>
</protein>
<sequence>MAHLHVVACVLAFLWISSDWLGLVVGEVVPFIEPGFFFSYGSIPVTEQCETIRLVWGRQSAIGQNPVAPYSMQILTSSFIFPFIVDVGVGGDAGDGNLFFDFTVPFAPGTQYQICMYDSNGIPGGCQFIFTMIQNSTVTNPTCQNMTFPAQVLDIKGTVDGGALSQTGFINQCDDVSIKPLNGTPPFTLTISPPNHPPYNITSNSMDPIVWTVSLSRAMPFFMSLVSSEGLLWANGPMGVGSSNIDICLAPDALLATKAHAIAAGAGVGGLFGGFLLVGVAFLVRRYLPRGKRDSIITPWIEQMDGPIHKLSTNPTVRSTTQTSDVSTLYPGQSASQLFIRHQDGGRILSTFEVQETMGGVVELPPTYSHGAGRAEGSNSWPRPLLEKPLPRVGL</sequence>
<keyword evidence="2" id="KW-0812">Transmembrane</keyword>
<evidence type="ECO:0000256" key="2">
    <source>
        <dbReference type="SAM" id="Phobius"/>
    </source>
</evidence>
<accession>A0A9P5U9C7</accession>
<feature type="signal peptide" evidence="3">
    <location>
        <begin position="1"/>
        <end position="26"/>
    </location>
</feature>
<gene>
    <name evidence="4" type="ORF">BDP27DRAFT_1323081</name>
</gene>
<dbReference type="Proteomes" id="UP000772434">
    <property type="component" value="Unassembled WGS sequence"/>
</dbReference>
<comment type="caution">
    <text evidence="4">The sequence shown here is derived from an EMBL/GenBank/DDBJ whole genome shotgun (WGS) entry which is preliminary data.</text>
</comment>
<keyword evidence="2" id="KW-0472">Membrane</keyword>
<keyword evidence="2" id="KW-1133">Transmembrane helix</keyword>
<dbReference type="OrthoDB" id="2563021at2759"/>
<evidence type="ECO:0000313" key="4">
    <source>
        <dbReference type="EMBL" id="KAF9070832.1"/>
    </source>
</evidence>
<dbReference type="EMBL" id="JADNRY010000037">
    <property type="protein sequence ID" value="KAF9070832.1"/>
    <property type="molecule type" value="Genomic_DNA"/>
</dbReference>
<evidence type="ECO:0000256" key="3">
    <source>
        <dbReference type="SAM" id="SignalP"/>
    </source>
</evidence>
<reference evidence="4" key="1">
    <citation type="submission" date="2020-11" db="EMBL/GenBank/DDBJ databases">
        <authorList>
            <consortium name="DOE Joint Genome Institute"/>
            <person name="Ahrendt S."/>
            <person name="Riley R."/>
            <person name="Andreopoulos W."/>
            <person name="Labutti K."/>
            <person name="Pangilinan J."/>
            <person name="Ruiz-Duenas F.J."/>
            <person name="Barrasa J.M."/>
            <person name="Sanchez-Garcia M."/>
            <person name="Camarero S."/>
            <person name="Miyauchi S."/>
            <person name="Serrano A."/>
            <person name="Linde D."/>
            <person name="Babiker R."/>
            <person name="Drula E."/>
            <person name="Ayuso-Fernandez I."/>
            <person name="Pacheco R."/>
            <person name="Padilla G."/>
            <person name="Ferreira P."/>
            <person name="Barriuso J."/>
            <person name="Kellner H."/>
            <person name="Castanera R."/>
            <person name="Alfaro M."/>
            <person name="Ramirez L."/>
            <person name="Pisabarro A.G."/>
            <person name="Kuo A."/>
            <person name="Tritt A."/>
            <person name="Lipzen A."/>
            <person name="He G."/>
            <person name="Yan M."/>
            <person name="Ng V."/>
            <person name="Cullen D."/>
            <person name="Martin F."/>
            <person name="Rosso M.-N."/>
            <person name="Henrissat B."/>
            <person name="Hibbett D."/>
            <person name="Martinez A.T."/>
            <person name="Grigoriev I.V."/>
        </authorList>
    </citation>
    <scope>NUCLEOTIDE SEQUENCE</scope>
    <source>
        <strain evidence="4">AH 40177</strain>
    </source>
</reference>
<keyword evidence="3" id="KW-0732">Signal</keyword>
<feature type="region of interest" description="Disordered" evidence="1">
    <location>
        <begin position="364"/>
        <end position="385"/>
    </location>
</feature>
<organism evidence="4 5">
    <name type="scientific">Rhodocollybia butyracea</name>
    <dbReference type="NCBI Taxonomy" id="206335"/>
    <lineage>
        <taxon>Eukaryota</taxon>
        <taxon>Fungi</taxon>
        <taxon>Dikarya</taxon>
        <taxon>Basidiomycota</taxon>
        <taxon>Agaricomycotina</taxon>
        <taxon>Agaricomycetes</taxon>
        <taxon>Agaricomycetidae</taxon>
        <taxon>Agaricales</taxon>
        <taxon>Marasmiineae</taxon>
        <taxon>Omphalotaceae</taxon>
        <taxon>Rhodocollybia</taxon>
    </lineage>
</organism>
<proteinExistence type="predicted"/>
<keyword evidence="5" id="KW-1185">Reference proteome</keyword>
<feature type="chain" id="PRO_5040112919" evidence="3">
    <location>
        <begin position="27"/>
        <end position="395"/>
    </location>
</feature>
<evidence type="ECO:0000313" key="5">
    <source>
        <dbReference type="Proteomes" id="UP000772434"/>
    </source>
</evidence>
<name>A0A9P5U9C7_9AGAR</name>
<feature type="transmembrane region" description="Helical" evidence="2">
    <location>
        <begin position="261"/>
        <end position="284"/>
    </location>
</feature>
<evidence type="ECO:0000256" key="1">
    <source>
        <dbReference type="SAM" id="MobiDB-lite"/>
    </source>
</evidence>
<dbReference type="AlphaFoldDB" id="A0A9P5U9C7"/>